<dbReference type="InterPro" id="IPR057724">
    <property type="entry name" value="TCTN1-3_N"/>
</dbReference>
<feature type="domain" description="Tectonic-1-3" evidence="7">
    <location>
        <begin position="385"/>
        <end position="545"/>
    </location>
</feature>
<feature type="domain" description="Tectonic-1-3" evidence="7">
    <location>
        <begin position="213"/>
        <end position="366"/>
    </location>
</feature>
<evidence type="ECO:0000313" key="10">
    <source>
        <dbReference type="Proteomes" id="UP000314983"/>
    </source>
</evidence>
<keyword evidence="3 6" id="KW-0732">Signal</keyword>
<keyword evidence="10" id="KW-1185">Reference proteome</keyword>
<feature type="chain" id="PRO_5044328042" description="Tectonic domain-containing protein" evidence="6">
    <location>
        <begin position="25"/>
        <end position="579"/>
    </location>
</feature>
<dbReference type="Ensembl" id="ENSEEET00000048708.2">
    <property type="protein sequence ID" value="ENSEEEP00000048178.2"/>
    <property type="gene ID" value="ENSEEEG00000022680.2"/>
</dbReference>
<gene>
    <name evidence="9" type="primary">TCTN1</name>
</gene>
<evidence type="ECO:0000256" key="5">
    <source>
        <dbReference type="ARBA" id="ARBA00023180"/>
    </source>
</evidence>
<dbReference type="InterPro" id="IPR040354">
    <property type="entry name" value="TCTN1-3"/>
</dbReference>
<evidence type="ECO:0000256" key="1">
    <source>
        <dbReference type="ARBA" id="ARBA00007633"/>
    </source>
</evidence>
<reference evidence="9" key="3">
    <citation type="submission" date="2020-05" db="EMBL/GenBank/DDBJ databases">
        <title>Electrophorus electricus (electric eel) genome, fEleEle1, primary haplotype.</title>
        <authorList>
            <person name="Myers G."/>
            <person name="Meyer A."/>
            <person name="Fedrigo O."/>
            <person name="Formenti G."/>
            <person name="Rhie A."/>
            <person name="Tracey A."/>
            <person name="Sims Y."/>
            <person name="Jarvis E.D."/>
        </authorList>
    </citation>
    <scope>NUCLEOTIDE SEQUENCE [LARGE SCALE GENOMIC DNA]</scope>
</reference>
<keyword evidence="5" id="KW-0325">Glycoprotein</keyword>
<feature type="domain" description="Tectonic-1-3 N-terminal" evidence="8">
    <location>
        <begin position="89"/>
        <end position="159"/>
    </location>
</feature>
<dbReference type="GO" id="GO:0060271">
    <property type="term" value="P:cilium assembly"/>
    <property type="evidence" value="ECO:0007669"/>
    <property type="project" value="TreeGrafter"/>
</dbReference>
<reference evidence="9" key="5">
    <citation type="submission" date="2025-09" db="UniProtKB">
        <authorList>
            <consortium name="Ensembl"/>
        </authorList>
    </citation>
    <scope>IDENTIFICATION</scope>
</reference>
<reference evidence="10" key="1">
    <citation type="journal article" date="2014" name="Science">
        <title>Nonhuman genetics. Genomic basis for the convergent evolution of electric organs.</title>
        <authorList>
            <person name="Gallant J.R."/>
            <person name="Traeger L.L."/>
            <person name="Volkening J.D."/>
            <person name="Moffett H."/>
            <person name="Chen P.H."/>
            <person name="Novina C.D."/>
            <person name="Phillips G.N.Jr."/>
            <person name="Anand R."/>
            <person name="Wells G.B."/>
            <person name="Pinch M."/>
            <person name="Guth R."/>
            <person name="Unguez G.A."/>
            <person name="Albert J.S."/>
            <person name="Zakon H.H."/>
            <person name="Samanta M.P."/>
            <person name="Sussman M.R."/>
        </authorList>
    </citation>
    <scope>NUCLEOTIDE SEQUENCE [LARGE SCALE GENOMIC DNA]</scope>
</reference>
<sequence>MSTRCPIVHLVIAIYVFFQFVTDSQNTGSNTKEYPSTDGDEYSFTDNLTISAATETPSINSTAAGAWETVLPGLVPRAPAESTVTAGPTVLASTTQPITNSNACICDITSDFCDIGCCCDVVDCGIADLTSVFSGCKQENRSGVCVESWLMFRANVDPALVTVTDSLFCVRFGDEKGDVAQPLSGLSGAPFSISSPHFSAQEPVTYPSRHANLYKVDDLILTYYNNTSVVSILSQPSPGAVSSACVDRNPAKFLQSSCLSCSRAVSSVSCMRDSSLSARSYFTGFSLLRVPHPSKADMGNLTIPIIPLSDQPEPIQHNGSCLNVVSKVEYMVTYTGAGEITQVTLKVDVKNASFNTQLLQQHCVQFQLATPSPSPPRSPLVGLTVGTPVIGWFGEVAQPLTVQGLSVGGECSVDPLNRSPILFKHNSITGCTFRSTSRDCPSLRAQLYSVLRGVMSPDRVAMTAGSQPDWSRVIIQECPSIPAGEHCEIGCLLPVSLFVQVLWARRGLLALPQSHILAAKYNFSCQTLQCPITSPVPVTTKVIFSDATIYPEAPRGKPQPEWKFPFAFFTRGAGELDRE</sequence>
<dbReference type="STRING" id="8005.ENSEEEP00000048178"/>
<keyword evidence="4" id="KW-0970">Cilium biogenesis/degradation</keyword>
<dbReference type="PANTHER" id="PTHR14611">
    <property type="entry name" value="TECTONIC FAMILY MEMBER"/>
    <property type="match status" value="1"/>
</dbReference>
<protein>
    <recommendedName>
        <fullName evidence="11">Tectonic domain-containing protein</fullName>
    </recommendedName>
</protein>
<accession>A0A4W4HHK6</accession>
<evidence type="ECO:0000313" key="9">
    <source>
        <dbReference type="Ensembl" id="ENSEEEP00000048178.2"/>
    </source>
</evidence>
<comment type="similarity">
    <text evidence="1">Belongs to the tectonic family.</text>
</comment>
<evidence type="ECO:0000256" key="3">
    <source>
        <dbReference type="ARBA" id="ARBA00022729"/>
    </source>
</evidence>
<evidence type="ECO:0000256" key="2">
    <source>
        <dbReference type="ARBA" id="ARBA00011495"/>
    </source>
</evidence>
<evidence type="ECO:0000256" key="4">
    <source>
        <dbReference type="ARBA" id="ARBA00022794"/>
    </source>
</evidence>
<comment type="subunit">
    <text evidence="2">Part of the tectonic-like complex (also named B9 complex).</text>
</comment>
<evidence type="ECO:0000259" key="7">
    <source>
        <dbReference type="Pfam" id="PF07773"/>
    </source>
</evidence>
<organism evidence="9 10">
    <name type="scientific">Electrophorus electricus</name>
    <name type="common">Electric eel</name>
    <name type="synonym">Gymnotus electricus</name>
    <dbReference type="NCBI Taxonomy" id="8005"/>
    <lineage>
        <taxon>Eukaryota</taxon>
        <taxon>Metazoa</taxon>
        <taxon>Chordata</taxon>
        <taxon>Craniata</taxon>
        <taxon>Vertebrata</taxon>
        <taxon>Euteleostomi</taxon>
        <taxon>Actinopterygii</taxon>
        <taxon>Neopterygii</taxon>
        <taxon>Teleostei</taxon>
        <taxon>Ostariophysi</taxon>
        <taxon>Gymnotiformes</taxon>
        <taxon>Gymnotoidei</taxon>
        <taxon>Gymnotidae</taxon>
        <taxon>Electrophorus</taxon>
    </lineage>
</organism>
<evidence type="ECO:0000259" key="8">
    <source>
        <dbReference type="Pfam" id="PF25752"/>
    </source>
</evidence>
<reference evidence="10" key="2">
    <citation type="journal article" date="2017" name="Sci. Adv.">
        <title>A tail of two voltages: Proteomic comparison of the three electric organs of the electric eel.</title>
        <authorList>
            <person name="Traeger L.L."/>
            <person name="Sabat G."/>
            <person name="Barrett-Wilt G.A."/>
            <person name="Wells G.B."/>
            <person name="Sussman M.R."/>
        </authorList>
    </citation>
    <scope>NUCLEOTIDE SEQUENCE [LARGE SCALE GENOMIC DNA]</scope>
</reference>
<evidence type="ECO:0000256" key="6">
    <source>
        <dbReference type="SAM" id="SignalP"/>
    </source>
</evidence>
<dbReference type="PANTHER" id="PTHR14611:SF4">
    <property type="entry name" value="TECTONIC-3"/>
    <property type="match status" value="1"/>
</dbReference>
<dbReference type="OMA" id="KVQFGVN"/>
<dbReference type="AlphaFoldDB" id="A0A4W4HHK6"/>
<dbReference type="GeneTree" id="ENSGT00570000079101"/>
<dbReference type="Pfam" id="PF25752">
    <property type="entry name" value="DUF1619_N"/>
    <property type="match status" value="1"/>
</dbReference>
<evidence type="ECO:0008006" key="11">
    <source>
        <dbReference type="Google" id="ProtNLM"/>
    </source>
</evidence>
<feature type="signal peptide" evidence="6">
    <location>
        <begin position="1"/>
        <end position="24"/>
    </location>
</feature>
<proteinExistence type="inferred from homology"/>
<name>A0A4W4HHK6_ELEEL</name>
<dbReference type="Proteomes" id="UP000314983">
    <property type="component" value="Chromosome 14"/>
</dbReference>
<reference evidence="9" key="4">
    <citation type="submission" date="2025-08" db="UniProtKB">
        <authorList>
            <consortium name="Ensembl"/>
        </authorList>
    </citation>
    <scope>IDENTIFICATION</scope>
</reference>
<dbReference type="InterPro" id="IPR011677">
    <property type="entry name" value="TCTN1-3_dom"/>
</dbReference>
<dbReference type="Pfam" id="PF07773">
    <property type="entry name" value="TCTN_DUF1619"/>
    <property type="match status" value="2"/>
</dbReference>
<dbReference type="GO" id="GO:0007224">
    <property type="term" value="P:smoothened signaling pathway"/>
    <property type="evidence" value="ECO:0007669"/>
    <property type="project" value="TreeGrafter"/>
</dbReference>